<evidence type="ECO:0000256" key="1">
    <source>
        <dbReference type="SAM" id="Coils"/>
    </source>
</evidence>
<dbReference type="InterPro" id="IPR011011">
    <property type="entry name" value="Znf_FYVE_PHD"/>
</dbReference>
<protein>
    <submittedName>
        <fullName evidence="2">Uncharacterized protein</fullName>
    </submittedName>
</protein>
<gene>
    <name evidence="2" type="ORF">ENL31_01580</name>
</gene>
<dbReference type="SUPFAM" id="SSF57903">
    <property type="entry name" value="FYVE/PHD zinc finger"/>
    <property type="match status" value="1"/>
</dbReference>
<dbReference type="AlphaFoldDB" id="A0A7J3T9A0"/>
<dbReference type="CDD" id="cd15489">
    <property type="entry name" value="PHD_SF"/>
    <property type="match status" value="1"/>
</dbReference>
<dbReference type="Proteomes" id="UP000886130">
    <property type="component" value="Unassembled WGS sequence"/>
</dbReference>
<dbReference type="Pfam" id="PF14446">
    <property type="entry name" value="Prok-RING_1"/>
    <property type="match status" value="1"/>
</dbReference>
<evidence type="ECO:0000313" key="2">
    <source>
        <dbReference type="EMBL" id="HHE75803.1"/>
    </source>
</evidence>
<comment type="caution">
    <text evidence="2">The sequence shown here is derived from an EMBL/GenBank/DDBJ whole genome shotgun (WGS) entry which is preliminary data.</text>
</comment>
<dbReference type="EMBL" id="DRTM01000115">
    <property type="protein sequence ID" value="HHE75803.1"/>
    <property type="molecule type" value="Genomic_DNA"/>
</dbReference>
<proteinExistence type="predicted"/>
<reference evidence="2" key="1">
    <citation type="journal article" date="2020" name="mSystems">
        <title>Genome- and Community-Level Interaction Insights into Carbon Utilization and Element Cycling Functions of Hydrothermarchaeota in Hydrothermal Sediment.</title>
        <authorList>
            <person name="Zhou Z."/>
            <person name="Liu Y."/>
            <person name="Xu W."/>
            <person name="Pan J."/>
            <person name="Luo Z.H."/>
            <person name="Li M."/>
        </authorList>
    </citation>
    <scope>NUCLEOTIDE SEQUENCE [LARGE SCALE GENOMIC DNA]</scope>
    <source>
        <strain evidence="2">HyVt-85</strain>
    </source>
</reference>
<keyword evidence="1" id="KW-0175">Coiled coil</keyword>
<feature type="coiled-coil region" evidence="1">
    <location>
        <begin position="50"/>
        <end position="101"/>
    </location>
</feature>
<organism evidence="2">
    <name type="scientific">Candidatus Aciduliprofundum boonei</name>
    <dbReference type="NCBI Taxonomy" id="379547"/>
    <lineage>
        <taxon>Archaea</taxon>
        <taxon>Methanobacteriati</taxon>
        <taxon>Thermoplasmatota</taxon>
        <taxon>DHVE2 group</taxon>
        <taxon>Candidatus Aciduliprofundum</taxon>
    </lineage>
</organism>
<accession>A0A7J3T9A0</accession>
<dbReference type="Gene3D" id="2.30.30.1150">
    <property type="match status" value="1"/>
</dbReference>
<sequence length="277" mass="31842">MSSYVNNLVEKVGKYSKDKAQKFRERMEELIQSGKYEELPAVAKEVDEFIAEYKLNVQDLNRRVRELKGLLVEATKIGYDIREYAKELKEVLSNIKDIREAIKKVGDIEEKIRKSIEKLEPRLLFSLDIKGKVDNRYQAKINVRNEGDVDAFNVKLVVNGELKTEKPVEINVVKKGNEEIIDVFLLPGKGEEIEIKGEYERFDGKKYRSAERVKIELKKKGFHVEKNKSKIKCSFCRGTILPGMDIVICDNCGAVYHLPCARRAGKCVKCGTLFNFE</sequence>
<name>A0A7J3T9A0_9ARCH</name>
<dbReference type="InterPro" id="IPR039522">
    <property type="entry name" value="RING_finger_1_prok"/>
</dbReference>